<evidence type="ECO:0000256" key="6">
    <source>
        <dbReference type="SAM" id="Phobius"/>
    </source>
</evidence>
<dbReference type="Proteomes" id="UP000077245">
    <property type="component" value="Unassembled WGS sequence"/>
</dbReference>
<dbReference type="STRING" id="49547.MBCUR_19120"/>
<evidence type="ECO:0000313" key="9">
    <source>
        <dbReference type="Proteomes" id="UP000077245"/>
    </source>
</evidence>
<comment type="caution">
    <text evidence="8">The sequence shown here is derived from an EMBL/GenBank/DDBJ whole genome shotgun (WGS) entry which is preliminary data.</text>
</comment>
<dbReference type="InterPro" id="IPR017501">
    <property type="entry name" value="Phage_infect_YhgE_C"/>
</dbReference>
<evidence type="ECO:0000259" key="7">
    <source>
        <dbReference type="Pfam" id="PF12698"/>
    </source>
</evidence>
<dbReference type="OrthoDB" id="82359at2157"/>
<protein>
    <submittedName>
        <fullName evidence="8">ABC-2 family transporter protein</fullName>
    </submittedName>
</protein>
<feature type="transmembrane region" description="Helical" evidence="6">
    <location>
        <begin position="12"/>
        <end position="41"/>
    </location>
</feature>
<keyword evidence="5" id="KW-0175">Coiled coil</keyword>
<name>A0A162FA41_9EURY</name>
<dbReference type="PANTHER" id="PTHR43077:SF5">
    <property type="entry name" value="PHAGE INFECTION PROTEIN"/>
    <property type="match status" value="1"/>
</dbReference>
<evidence type="ECO:0000313" key="8">
    <source>
        <dbReference type="EMBL" id="KZX10115.1"/>
    </source>
</evidence>
<dbReference type="NCBIfam" id="TIGR03062">
    <property type="entry name" value="pip_yhgE_Cterm"/>
    <property type="match status" value="1"/>
</dbReference>
<dbReference type="InterPro" id="IPR051328">
    <property type="entry name" value="T7SS_ABC-Transporter"/>
</dbReference>
<accession>A0A162FA41</accession>
<evidence type="ECO:0000256" key="1">
    <source>
        <dbReference type="ARBA" id="ARBA00004141"/>
    </source>
</evidence>
<comment type="subcellular location">
    <subcellularLocation>
        <location evidence="1">Membrane</location>
        <topology evidence="1">Multi-pass membrane protein</topology>
    </subcellularLocation>
</comment>
<gene>
    <name evidence="8" type="ORF">MBCUR_19120</name>
</gene>
<feature type="domain" description="ABC-2 type transporter transmembrane" evidence="7">
    <location>
        <begin position="22"/>
        <end position="467"/>
    </location>
</feature>
<evidence type="ECO:0000256" key="4">
    <source>
        <dbReference type="ARBA" id="ARBA00023136"/>
    </source>
</evidence>
<dbReference type="InterPro" id="IPR013525">
    <property type="entry name" value="ABC2_TM"/>
</dbReference>
<dbReference type="Gene3D" id="3.40.1710.10">
    <property type="entry name" value="abc type-2 transporter like domain"/>
    <property type="match status" value="1"/>
</dbReference>
<feature type="transmembrane region" description="Helical" evidence="6">
    <location>
        <begin position="364"/>
        <end position="382"/>
    </location>
</feature>
<organism evidence="8 9">
    <name type="scientific">Methanobrevibacter curvatus</name>
    <dbReference type="NCBI Taxonomy" id="49547"/>
    <lineage>
        <taxon>Archaea</taxon>
        <taxon>Methanobacteriati</taxon>
        <taxon>Methanobacteriota</taxon>
        <taxon>Methanomada group</taxon>
        <taxon>Methanobacteria</taxon>
        <taxon>Methanobacteriales</taxon>
        <taxon>Methanobacteriaceae</taxon>
        <taxon>Methanobrevibacter</taxon>
    </lineage>
</organism>
<dbReference type="Pfam" id="PF12698">
    <property type="entry name" value="ABC2_membrane_3"/>
    <property type="match status" value="1"/>
</dbReference>
<feature type="coiled-coil region" evidence="5">
    <location>
        <begin position="214"/>
        <end position="248"/>
    </location>
</feature>
<proteinExistence type="predicted"/>
<sequence length="490" mass="55430">MIKKIIKKDIKNILNPIILLVFIVIIIVPSLYSLVNIVAFWDPYNNIDQLNVGIVNEDNGYIGKELVNSLEKTKDLNFVSTNYENGYKNLNRGSYYGLMIIPKNFTKSIESINTSNPYHGDIQFLTNGKTNMVANKIMTSGGIEIQKEINDKIVSTIAGITFGEGKNISDLSMPKINSYESEMNTINNYLSKSYTLSKLVYKDAKKVIIYVNKTNHSEKLLKTLTNDLNKLNNKINNFNNQRILFEDDVNYFNENYYPLLVKISKYNTLSVENYFNSPVIINNTDIHPLKSYGDGIAQFYIPLSLFIGNLIPLAMFSPRVKGLKVKPFQEYLGKLALFGLISVLQSTVLTIGLVIINVQYFNPFMLIISNIFIGLCFTIFIYSLVSSLGNSGKFITILMLVFQIGGSGGMYPIQLLPKFFQIIHFILPISYGVNIIRENVAAPLVDVLISNALILLIFPIFGVIFTLIIKPFLQKKINDVENILEKSELF</sequence>
<dbReference type="GO" id="GO:0016020">
    <property type="term" value="C:membrane"/>
    <property type="evidence" value="ECO:0007669"/>
    <property type="project" value="UniProtKB-SubCell"/>
</dbReference>
<keyword evidence="2 6" id="KW-0812">Transmembrane</keyword>
<dbReference type="AlphaFoldDB" id="A0A162FA41"/>
<evidence type="ECO:0000256" key="2">
    <source>
        <dbReference type="ARBA" id="ARBA00022692"/>
    </source>
</evidence>
<dbReference type="PATRIC" id="fig|49547.3.peg.2020"/>
<feature type="transmembrane region" description="Helical" evidence="6">
    <location>
        <begin position="448"/>
        <end position="469"/>
    </location>
</feature>
<feature type="transmembrane region" description="Helical" evidence="6">
    <location>
        <begin position="299"/>
        <end position="316"/>
    </location>
</feature>
<dbReference type="NCBIfam" id="TIGR03061">
    <property type="entry name" value="pip_yhgE_Nterm"/>
    <property type="match status" value="1"/>
</dbReference>
<dbReference type="PANTHER" id="PTHR43077">
    <property type="entry name" value="TRANSPORT PERMEASE YVFS-RELATED"/>
    <property type="match status" value="1"/>
</dbReference>
<dbReference type="InterPro" id="IPR017500">
    <property type="entry name" value="Phage_infect_YhgE_N"/>
</dbReference>
<dbReference type="GO" id="GO:0140359">
    <property type="term" value="F:ABC-type transporter activity"/>
    <property type="evidence" value="ECO:0007669"/>
    <property type="project" value="InterPro"/>
</dbReference>
<evidence type="ECO:0000256" key="5">
    <source>
        <dbReference type="SAM" id="Coils"/>
    </source>
</evidence>
<dbReference type="RefSeq" id="WP_067092695.1">
    <property type="nucleotide sequence ID" value="NZ_LWMV01000223.1"/>
</dbReference>
<dbReference type="EMBL" id="LWMV01000223">
    <property type="protein sequence ID" value="KZX10115.1"/>
    <property type="molecule type" value="Genomic_DNA"/>
</dbReference>
<keyword evidence="3 6" id="KW-1133">Transmembrane helix</keyword>
<feature type="transmembrane region" description="Helical" evidence="6">
    <location>
        <begin position="337"/>
        <end position="358"/>
    </location>
</feature>
<keyword evidence="4 6" id="KW-0472">Membrane</keyword>
<reference evidence="8 9" key="1">
    <citation type="submission" date="2016-04" db="EMBL/GenBank/DDBJ databases">
        <title>Genome sequence of Methanobrevibacter curvatus DSM 11111.</title>
        <authorList>
            <person name="Poehlein A."/>
            <person name="Seedorf H."/>
            <person name="Daniel R."/>
        </authorList>
    </citation>
    <scope>NUCLEOTIDE SEQUENCE [LARGE SCALE GENOMIC DNA]</scope>
    <source>
        <strain evidence="8 9">DSM 11111</strain>
    </source>
</reference>
<keyword evidence="9" id="KW-1185">Reference proteome</keyword>
<evidence type="ECO:0000256" key="3">
    <source>
        <dbReference type="ARBA" id="ARBA00022989"/>
    </source>
</evidence>
<feature type="transmembrane region" description="Helical" evidence="6">
    <location>
        <begin position="394"/>
        <end position="413"/>
    </location>
</feature>